<feature type="signal peptide" evidence="2">
    <location>
        <begin position="1"/>
        <end position="16"/>
    </location>
</feature>
<accession>A0A194AKH3</accession>
<name>A0A194AKH3_PINFU</name>
<keyword evidence="2" id="KW-0732">Signal</keyword>
<sequence length="134" mass="14997">MIKVILVSAFISGCLAATTMKPHHSHASHASHGHHTHGVKPTHEPDVHHGYQFHYDHSTHMIVMRVGHKCYLHPMDAQQQMDIHTAHGLVTIEKMLIDKLDMGTQTTMVSHDDLMAMGKGVAKYCGHSQAFQFM</sequence>
<feature type="compositionally biased region" description="Basic residues" evidence="1">
    <location>
        <begin position="24"/>
        <end position="40"/>
    </location>
</feature>
<dbReference type="EMBL" id="GELH01000437">
    <property type="protein sequence ID" value="JAS03835.1"/>
    <property type="molecule type" value="Transcribed_RNA"/>
</dbReference>
<evidence type="ECO:0000256" key="1">
    <source>
        <dbReference type="SAM" id="MobiDB-lite"/>
    </source>
</evidence>
<dbReference type="AlphaFoldDB" id="A0A194AKH3"/>
<reference evidence="3" key="1">
    <citation type="submission" date="2016-03" db="EMBL/GenBank/DDBJ databases">
        <authorList>
            <person name="Ploux O."/>
        </authorList>
    </citation>
    <scope>NUCLEOTIDE SEQUENCE</scope>
    <source>
        <tissue evidence="3">Mantle</tissue>
    </source>
</reference>
<protein>
    <submittedName>
        <fullName evidence="3">Uncharacterized protein</fullName>
    </submittedName>
</protein>
<feature type="region of interest" description="Disordered" evidence="1">
    <location>
        <begin position="24"/>
        <end position="43"/>
    </location>
</feature>
<evidence type="ECO:0000313" key="3">
    <source>
        <dbReference type="EMBL" id="JAS03834.1"/>
    </source>
</evidence>
<organism evidence="3">
    <name type="scientific">Pinctada fucata</name>
    <name type="common">Akoya pearl oyster</name>
    <name type="synonym">Pinctada imbricata fucata</name>
    <dbReference type="NCBI Taxonomy" id="50426"/>
    <lineage>
        <taxon>Eukaryota</taxon>
        <taxon>Metazoa</taxon>
        <taxon>Spiralia</taxon>
        <taxon>Lophotrochozoa</taxon>
        <taxon>Mollusca</taxon>
        <taxon>Bivalvia</taxon>
        <taxon>Autobranchia</taxon>
        <taxon>Pteriomorphia</taxon>
        <taxon>Pterioida</taxon>
        <taxon>Pterioidea</taxon>
        <taxon>Pteriidae</taxon>
        <taxon>Pinctada</taxon>
    </lineage>
</organism>
<feature type="chain" id="PRO_5013481075" evidence="2">
    <location>
        <begin position="17"/>
        <end position="134"/>
    </location>
</feature>
<proteinExistence type="predicted"/>
<evidence type="ECO:0000256" key="2">
    <source>
        <dbReference type="SAM" id="SignalP"/>
    </source>
</evidence>
<dbReference type="EMBL" id="GELH01000438">
    <property type="protein sequence ID" value="JAS03834.1"/>
    <property type="molecule type" value="Transcribed_RNA"/>
</dbReference>